<dbReference type="InterPro" id="IPR020904">
    <property type="entry name" value="Sc_DH/Rdtase_CS"/>
</dbReference>
<feature type="domain" description="Ketoreductase" evidence="4">
    <location>
        <begin position="6"/>
        <end position="180"/>
    </location>
</feature>
<evidence type="ECO:0000313" key="5">
    <source>
        <dbReference type="EMBL" id="KOS05299.1"/>
    </source>
</evidence>
<evidence type="ECO:0000256" key="1">
    <source>
        <dbReference type="ARBA" id="ARBA00006484"/>
    </source>
</evidence>
<keyword evidence="6" id="KW-1185">Reference proteome</keyword>
<dbReference type="PRINTS" id="PR00080">
    <property type="entry name" value="SDRFAMILY"/>
</dbReference>
<keyword evidence="2" id="KW-0560">Oxidoreductase</keyword>
<dbReference type="PANTHER" id="PTHR43669">
    <property type="entry name" value="5-KETO-D-GLUCONATE 5-REDUCTASE"/>
    <property type="match status" value="1"/>
</dbReference>
<dbReference type="PATRIC" id="fig|1202724.3.peg.841"/>
<evidence type="ECO:0000259" key="4">
    <source>
        <dbReference type="SMART" id="SM00822"/>
    </source>
</evidence>
<protein>
    <submittedName>
        <fullName evidence="5">Short-chain dehydrogenase</fullName>
    </submittedName>
</protein>
<dbReference type="InterPro" id="IPR002347">
    <property type="entry name" value="SDR_fam"/>
</dbReference>
<organism evidence="5 6">
    <name type="scientific">Flavobacterium akiainvivens</name>
    <dbReference type="NCBI Taxonomy" id="1202724"/>
    <lineage>
        <taxon>Bacteria</taxon>
        <taxon>Pseudomonadati</taxon>
        <taxon>Bacteroidota</taxon>
        <taxon>Flavobacteriia</taxon>
        <taxon>Flavobacteriales</taxon>
        <taxon>Flavobacteriaceae</taxon>
        <taxon>Flavobacterium</taxon>
    </lineage>
</organism>
<dbReference type="STRING" id="1202724.AM493_04070"/>
<comment type="similarity">
    <text evidence="1 3">Belongs to the short-chain dehydrogenases/reductases (SDR) family.</text>
</comment>
<dbReference type="RefSeq" id="WP_054406370.1">
    <property type="nucleotide sequence ID" value="NZ_FOYA01000023.1"/>
</dbReference>
<evidence type="ECO:0000256" key="2">
    <source>
        <dbReference type="ARBA" id="ARBA00023002"/>
    </source>
</evidence>
<dbReference type="GO" id="GO:0016491">
    <property type="term" value="F:oxidoreductase activity"/>
    <property type="evidence" value="ECO:0007669"/>
    <property type="project" value="UniProtKB-KW"/>
</dbReference>
<comment type="caution">
    <text evidence="5">The sequence shown here is derived from an EMBL/GenBank/DDBJ whole genome shotgun (WGS) entry which is preliminary data.</text>
</comment>
<evidence type="ECO:0000313" key="6">
    <source>
        <dbReference type="Proteomes" id="UP000037755"/>
    </source>
</evidence>
<dbReference type="InterPro" id="IPR036291">
    <property type="entry name" value="NAD(P)-bd_dom_sf"/>
</dbReference>
<dbReference type="Proteomes" id="UP000037755">
    <property type="component" value="Unassembled WGS sequence"/>
</dbReference>
<dbReference type="EMBL" id="LIYD01000005">
    <property type="protein sequence ID" value="KOS05299.1"/>
    <property type="molecule type" value="Genomic_DNA"/>
</dbReference>
<gene>
    <name evidence="5" type="ORF">AM493_04070</name>
</gene>
<dbReference type="Gene3D" id="3.40.50.720">
    <property type="entry name" value="NAD(P)-binding Rossmann-like Domain"/>
    <property type="match status" value="1"/>
</dbReference>
<evidence type="ECO:0000256" key="3">
    <source>
        <dbReference type="RuleBase" id="RU000363"/>
    </source>
</evidence>
<dbReference type="Pfam" id="PF00106">
    <property type="entry name" value="adh_short"/>
    <property type="match status" value="1"/>
</dbReference>
<dbReference type="CDD" id="cd05233">
    <property type="entry name" value="SDR_c"/>
    <property type="match status" value="1"/>
</dbReference>
<dbReference type="SUPFAM" id="SSF51735">
    <property type="entry name" value="NAD(P)-binding Rossmann-fold domains"/>
    <property type="match status" value="1"/>
</dbReference>
<dbReference type="PROSITE" id="PS00061">
    <property type="entry name" value="ADH_SHORT"/>
    <property type="match status" value="1"/>
</dbReference>
<sequence length="234" mass="25098">MKITDAKVIITGGTSGIGYETAKLLKAHGAQVVICSRNEDAVNQIVSELDMFGVRADVSNEKDVENLFEYALKKMNGINVLINNAGIGVSGSILETSVEEFTKVWENNTKSVFMCTQYAAKTFIGQNYGNIINISSMGAVAGFPNGSAYCSSKAAITGLTLSWRAELRKNNIRVTQINPSEVITGFGEKSGHKSKAPETKLKGLEIAQVISSLLSLNDIAFVPEINVWATNPGS</sequence>
<name>A0A0N0RQG2_9FLAO</name>
<dbReference type="OrthoDB" id="9803333at2"/>
<proteinExistence type="inferred from homology"/>
<accession>A0A0N0RQG2</accession>
<dbReference type="AlphaFoldDB" id="A0A0N0RQG2"/>
<dbReference type="PRINTS" id="PR00081">
    <property type="entry name" value="GDHRDH"/>
</dbReference>
<reference evidence="5 6" key="1">
    <citation type="submission" date="2015-08" db="EMBL/GenBank/DDBJ databases">
        <title>Whole genome sequence of Flavobacterium akiainvivens IK-1T, from decaying Wikstroemia oahuensis, an endemic Hawaiian shrub.</title>
        <authorList>
            <person name="Wan X."/>
            <person name="Hou S."/>
            <person name="Saito J."/>
            <person name="Donachie S."/>
        </authorList>
    </citation>
    <scope>NUCLEOTIDE SEQUENCE [LARGE SCALE GENOMIC DNA]</scope>
    <source>
        <strain evidence="5 6">IK-1</strain>
    </source>
</reference>
<dbReference type="PANTHER" id="PTHR43669:SF3">
    <property type="entry name" value="ALCOHOL DEHYDROGENASE, PUTATIVE (AFU_ORTHOLOGUE AFUA_3G03445)-RELATED"/>
    <property type="match status" value="1"/>
</dbReference>
<dbReference type="SMART" id="SM00822">
    <property type="entry name" value="PKS_KR"/>
    <property type="match status" value="1"/>
</dbReference>
<dbReference type="FunFam" id="3.40.50.720:FF:000084">
    <property type="entry name" value="Short-chain dehydrogenase reductase"/>
    <property type="match status" value="1"/>
</dbReference>
<dbReference type="InterPro" id="IPR057326">
    <property type="entry name" value="KR_dom"/>
</dbReference>